<evidence type="ECO:0000313" key="17">
    <source>
        <dbReference type="Proteomes" id="UP000573327"/>
    </source>
</evidence>
<organism evidence="16 17">
    <name type="scientific">Kitasatospora gansuensis</name>
    <dbReference type="NCBI Taxonomy" id="258050"/>
    <lineage>
        <taxon>Bacteria</taxon>
        <taxon>Bacillati</taxon>
        <taxon>Actinomycetota</taxon>
        <taxon>Actinomycetes</taxon>
        <taxon>Kitasatosporales</taxon>
        <taxon>Streptomycetaceae</taxon>
        <taxon>Kitasatospora</taxon>
    </lineage>
</organism>
<dbReference type="InterPro" id="IPR013661">
    <property type="entry name" value="Peptidase_M9_N_dom"/>
</dbReference>
<evidence type="ECO:0000256" key="5">
    <source>
        <dbReference type="ARBA" id="ARBA00022525"/>
    </source>
</evidence>
<comment type="cofactor">
    <cofactor evidence="2">
        <name>Zn(2+)</name>
        <dbReference type="ChEBI" id="CHEBI:29105"/>
    </cofactor>
</comment>
<evidence type="ECO:0000256" key="4">
    <source>
        <dbReference type="ARBA" id="ARBA00012653"/>
    </source>
</evidence>
<dbReference type="EMBL" id="JACHJR010000001">
    <property type="protein sequence ID" value="MBB4945440.1"/>
    <property type="molecule type" value="Genomic_DNA"/>
</dbReference>
<keyword evidence="8 14" id="KW-0732">Signal</keyword>
<keyword evidence="17" id="KW-1185">Reference proteome</keyword>
<evidence type="ECO:0000259" key="15">
    <source>
        <dbReference type="Pfam" id="PF08453"/>
    </source>
</evidence>
<keyword evidence="9 16" id="KW-0378">Hydrolase</keyword>
<feature type="chain" id="PRO_5030725263" description="microbial collagenase" evidence="14">
    <location>
        <begin position="33"/>
        <end position="783"/>
    </location>
</feature>
<accession>A0A7W7S7S6</accession>
<comment type="caution">
    <text evidence="16">The sequence shown here is derived from an EMBL/GenBank/DDBJ whole genome shotgun (WGS) entry which is preliminary data.</text>
</comment>
<comment type="subcellular location">
    <subcellularLocation>
        <location evidence="3">Secreted</location>
    </subcellularLocation>
</comment>
<protein>
    <recommendedName>
        <fullName evidence="4">microbial collagenase</fullName>
        <ecNumber evidence="4">3.4.24.3</ecNumber>
    </recommendedName>
</protein>
<evidence type="ECO:0000256" key="12">
    <source>
        <dbReference type="ARBA" id="ARBA00023145"/>
    </source>
</evidence>
<evidence type="ECO:0000256" key="8">
    <source>
        <dbReference type="ARBA" id="ARBA00022729"/>
    </source>
</evidence>
<dbReference type="GO" id="GO:0005576">
    <property type="term" value="C:extracellular region"/>
    <property type="evidence" value="ECO:0007669"/>
    <property type="project" value="UniProtKB-SubCell"/>
</dbReference>
<evidence type="ECO:0000313" key="16">
    <source>
        <dbReference type="EMBL" id="MBB4945440.1"/>
    </source>
</evidence>
<keyword evidence="6" id="KW-0645">Protease</keyword>
<dbReference type="Proteomes" id="UP000573327">
    <property type="component" value="Unassembled WGS sequence"/>
</dbReference>
<evidence type="ECO:0000256" key="6">
    <source>
        <dbReference type="ARBA" id="ARBA00022670"/>
    </source>
</evidence>
<dbReference type="Gene3D" id="3.40.30.160">
    <property type="entry name" value="Collagenase ColT, N-terminal domain"/>
    <property type="match status" value="1"/>
</dbReference>
<keyword evidence="5" id="KW-0964">Secreted</keyword>
<dbReference type="Pfam" id="PF08453">
    <property type="entry name" value="Peptidase_M9_N"/>
    <property type="match status" value="1"/>
</dbReference>
<evidence type="ECO:0000256" key="1">
    <source>
        <dbReference type="ARBA" id="ARBA00000424"/>
    </source>
</evidence>
<dbReference type="PRINTS" id="PR00931">
    <property type="entry name" value="MICOLLPTASE"/>
</dbReference>
<comment type="catalytic activity">
    <reaction evidence="1">
        <text>Digestion of native collagen in the triple helical region at Xaa-|-Gly bonds. With synthetic peptides, a preference is shown for Gly at P3 and P1', Pro and Ala at P2 and P2', and hydroxyproline, Ala or Arg at P3'.</text>
        <dbReference type="EC" id="3.4.24.3"/>
    </reaction>
</comment>
<proteinExistence type="predicted"/>
<feature type="signal peptide" evidence="14">
    <location>
        <begin position="1"/>
        <end position="32"/>
    </location>
</feature>
<evidence type="ECO:0000256" key="14">
    <source>
        <dbReference type="SAM" id="SignalP"/>
    </source>
</evidence>
<dbReference type="GO" id="GO:0008270">
    <property type="term" value="F:zinc ion binding"/>
    <property type="evidence" value="ECO:0007669"/>
    <property type="project" value="InterPro"/>
</dbReference>
<keyword evidence="12" id="KW-0865">Zymogen</keyword>
<dbReference type="PANTHER" id="PTHR13062">
    <property type="entry name" value="COLLAGENASE"/>
    <property type="match status" value="1"/>
</dbReference>
<feature type="domain" description="Peptidase M9 collagenase N-terminal" evidence="15">
    <location>
        <begin position="113"/>
        <end position="286"/>
    </location>
</feature>
<reference evidence="16 17" key="1">
    <citation type="submission" date="2020-08" db="EMBL/GenBank/DDBJ databases">
        <title>Sequencing the genomes of 1000 actinobacteria strains.</title>
        <authorList>
            <person name="Klenk H.-P."/>
        </authorList>
    </citation>
    <scope>NUCLEOTIDE SEQUENCE [LARGE SCALE GENOMIC DNA]</scope>
    <source>
        <strain evidence="16 17">DSM 44786</strain>
    </source>
</reference>
<evidence type="ECO:0000256" key="10">
    <source>
        <dbReference type="ARBA" id="ARBA00022833"/>
    </source>
</evidence>
<dbReference type="InterPro" id="IPR002169">
    <property type="entry name" value="Peptidase_M9A/M9B"/>
</dbReference>
<dbReference type="RefSeq" id="WP_184911888.1">
    <property type="nucleotide sequence ID" value="NZ_JACHJR010000001.1"/>
</dbReference>
<keyword evidence="10" id="KW-0862">Zinc</keyword>
<evidence type="ECO:0000256" key="3">
    <source>
        <dbReference type="ARBA" id="ARBA00004613"/>
    </source>
</evidence>
<dbReference type="PANTHER" id="PTHR13062:SF9">
    <property type="entry name" value="MICROBIAL COLLAGENASE"/>
    <property type="match status" value="1"/>
</dbReference>
<feature type="active site" evidence="13">
    <location>
        <position position="512"/>
    </location>
</feature>
<keyword evidence="11" id="KW-0482">Metalloprotease</keyword>
<gene>
    <name evidence="16" type="ORF">F4556_000975</name>
</gene>
<evidence type="ECO:0000256" key="7">
    <source>
        <dbReference type="ARBA" id="ARBA00022723"/>
    </source>
</evidence>
<evidence type="ECO:0000256" key="11">
    <source>
        <dbReference type="ARBA" id="ARBA00023049"/>
    </source>
</evidence>
<dbReference type="EC" id="3.4.24.3" evidence="4"/>
<sequence length="783" mass="83808">MATSFTKRRVLLAAVLTATLALPAIQTGQALAQTPAAASATATTPAPTGYDEVDRLGDATARTGTAAPAPGGGSLGTGAVPGMLPDRVGAPAPTAGELAASGSAATTAAGVPCTVDGMTGLSPSGLADFLTDPAVTVDGCLKSFLWTWDARYNTTMDDAHVQAVAQRITKLAATDDGTGKAHLYELWTFLHATVYYDFNHDGIDVTDATTLAAIQQAVTAYGNSAHAFDDTELAGMTVREMTTTAGSVGVRQNNLGLAKKVLAKFAPGTKVADSWAWGTAGLAALNLNWLGISNQDPAFLPVVAADASYRAAFRVFAGYGHLKGTQNAWLARDGVGEYGRFGQITALKAGITAEIGSLLAATKAAFGEWSDPWVKVAGWANTYGNCAEFGVCVSTVAAKLFPYTYTYDNGAVSVRTALDRATVDQMYYASKQVKTQFFRVLGTDVPLAGDPNSTLNIQLYATRSDYELYHPLLTGMATNNGGIYIERGATFYTYQRTTAESYLTLEELFRHEYTHYLNGRWATPGYFGEARWYAKDLTTAMDEGTAEFFDGSTRDQGVKVRKSLVAKLASDEAAGVPRLTVAKLLHASYDDTPAFHFYNYAGTFYEFLWAKHPAKLREMYGYLRADDPAGFDAWRTRTGADQGLQAEYDAFLDAQIAIAPSLYVPNTSYTPNGWLKYAYASEVQSAIAGATGITPSCKDNGDWTNKPMRFVCTGAITANLADANNPDRVFNDMSYTVDYFLLTRTKGVANNLDDMNCYFGAVNVWPGGKAGTADYTCEGPLRR</sequence>
<evidence type="ECO:0000256" key="13">
    <source>
        <dbReference type="PIRSR" id="PIRSR602169-1"/>
    </source>
</evidence>
<dbReference type="GO" id="GO:0006508">
    <property type="term" value="P:proteolysis"/>
    <property type="evidence" value="ECO:0007669"/>
    <property type="project" value="UniProtKB-KW"/>
</dbReference>
<evidence type="ECO:0000256" key="9">
    <source>
        <dbReference type="ARBA" id="ARBA00022801"/>
    </source>
</evidence>
<name>A0A7W7S7S6_9ACTN</name>
<dbReference type="Pfam" id="PF01752">
    <property type="entry name" value="Peptidase_M9"/>
    <property type="match status" value="1"/>
</dbReference>
<dbReference type="Gene3D" id="1.10.390.20">
    <property type="match status" value="1"/>
</dbReference>
<dbReference type="GO" id="GO:0004222">
    <property type="term" value="F:metalloendopeptidase activity"/>
    <property type="evidence" value="ECO:0007669"/>
    <property type="project" value="UniProtKB-EC"/>
</dbReference>
<evidence type="ECO:0000256" key="2">
    <source>
        <dbReference type="ARBA" id="ARBA00001947"/>
    </source>
</evidence>
<dbReference type="AlphaFoldDB" id="A0A7W7S7S6"/>
<keyword evidence="7" id="KW-0479">Metal-binding</keyword>